<dbReference type="Gene3D" id="3.30.1050.10">
    <property type="entry name" value="SCP2 sterol-binding domain"/>
    <property type="match status" value="1"/>
</dbReference>
<dbReference type="InterPro" id="IPR051554">
    <property type="entry name" value="Acetyltransferase_Eis"/>
</dbReference>
<comment type="caution">
    <text evidence="2">The sequence shown here is derived from an EMBL/GenBank/DDBJ whole genome shotgun (WGS) entry which is preliminary data.</text>
</comment>
<sequence>MIRALEEKDYAATADLVSMAYPGMGIQSSEKKQELVERFIREQKEHNGIQYYGCFNEAGQLVGIYRRSDFECNINGQFQRIFGIGMVAVHILHKKEKVAFQLLSHFHEEARKEKVTLVALYPFSSSFYRKMGYGYGPIKYEFKIKPGSFNSTGKKDLVQLLSPADEEEIVAVYNKFAEKHHGMITRTWNERQHIKNAKTLYVGVREEGQLIGALAFTLDPVKDSNFLHQNLVIHEWVWLNQKAYKQLAAWVHSQQDQVDRVIYSTNNPAFIYSLNNPPNDSNHLIPSVYHEVARTGSGLMYRITDIFQFIENMNDQALRKPIQNTKIVVKIEDSFIPEQNGLFELSFSNEKWLARKLEAEIKQPNIQITIQDLSAWWMGCVSIKELNNYGEIELHNIVTDDLDDWFMPRKGPICMTNF</sequence>
<dbReference type="InterPro" id="IPR016181">
    <property type="entry name" value="Acyl_CoA_acyltransferase"/>
</dbReference>
<feature type="domain" description="N-acetyltransferase" evidence="1">
    <location>
        <begin position="1"/>
        <end position="159"/>
    </location>
</feature>
<evidence type="ECO:0000259" key="1">
    <source>
        <dbReference type="PROSITE" id="PS51186"/>
    </source>
</evidence>
<dbReference type="PANTHER" id="PTHR37817:SF1">
    <property type="entry name" value="N-ACETYLTRANSFERASE EIS"/>
    <property type="match status" value="1"/>
</dbReference>
<accession>A0ABR8RD95</accession>
<dbReference type="RefSeq" id="WP_191697687.1">
    <property type="nucleotide sequence ID" value="NZ_JACSQO010000010.1"/>
</dbReference>
<evidence type="ECO:0000313" key="3">
    <source>
        <dbReference type="Proteomes" id="UP000640786"/>
    </source>
</evidence>
<dbReference type="PROSITE" id="PS51186">
    <property type="entry name" value="GNAT"/>
    <property type="match status" value="1"/>
</dbReference>
<dbReference type="SUPFAM" id="SSF55718">
    <property type="entry name" value="SCP-like"/>
    <property type="match status" value="1"/>
</dbReference>
<evidence type="ECO:0000313" key="2">
    <source>
        <dbReference type="EMBL" id="MBD7945768.1"/>
    </source>
</evidence>
<dbReference type="Pfam" id="PF13530">
    <property type="entry name" value="SCP2_2"/>
    <property type="match status" value="1"/>
</dbReference>
<keyword evidence="3" id="KW-1185">Reference proteome</keyword>
<dbReference type="Gene3D" id="3.40.630.30">
    <property type="match status" value="2"/>
</dbReference>
<name>A0ABR8RD95_9BACI</name>
<dbReference type="Proteomes" id="UP000640786">
    <property type="component" value="Unassembled WGS sequence"/>
</dbReference>
<protein>
    <submittedName>
        <fullName evidence="2">GNAT family N-acetyltransferase</fullName>
    </submittedName>
</protein>
<dbReference type="Pfam" id="PF17668">
    <property type="entry name" value="Acetyltransf_17"/>
    <property type="match status" value="1"/>
</dbReference>
<dbReference type="InterPro" id="IPR041380">
    <property type="entry name" value="Acetyltransf_17"/>
</dbReference>
<dbReference type="PANTHER" id="PTHR37817">
    <property type="entry name" value="N-ACETYLTRANSFERASE EIS"/>
    <property type="match status" value="1"/>
</dbReference>
<gene>
    <name evidence="2" type="ORF">H9650_16790</name>
</gene>
<dbReference type="SUPFAM" id="SSF55729">
    <property type="entry name" value="Acyl-CoA N-acyltransferases (Nat)"/>
    <property type="match status" value="1"/>
</dbReference>
<reference evidence="2 3" key="1">
    <citation type="submission" date="2020-08" db="EMBL/GenBank/DDBJ databases">
        <title>A Genomic Blueprint of the Chicken Gut Microbiome.</title>
        <authorList>
            <person name="Gilroy R."/>
            <person name="Ravi A."/>
            <person name="Getino M."/>
            <person name="Pursley I."/>
            <person name="Horton D.L."/>
            <person name="Alikhan N.-F."/>
            <person name="Baker D."/>
            <person name="Gharbi K."/>
            <person name="Hall N."/>
            <person name="Watson M."/>
            <person name="Adriaenssens E.M."/>
            <person name="Foster-Nyarko E."/>
            <person name="Jarju S."/>
            <person name="Secka A."/>
            <person name="Antonio M."/>
            <person name="Oren A."/>
            <person name="Chaudhuri R."/>
            <person name="La Ragione R.M."/>
            <person name="Hildebrand F."/>
            <person name="Pallen M.J."/>
        </authorList>
    </citation>
    <scope>NUCLEOTIDE SEQUENCE [LARGE SCALE GENOMIC DNA]</scope>
    <source>
        <strain evidence="2 3">Sa2BUA9</strain>
    </source>
</reference>
<dbReference type="EMBL" id="JACSQO010000010">
    <property type="protein sequence ID" value="MBD7945768.1"/>
    <property type="molecule type" value="Genomic_DNA"/>
</dbReference>
<organism evidence="2 3">
    <name type="scientific">Psychrobacillus faecigallinarum</name>
    <dbReference type="NCBI Taxonomy" id="2762235"/>
    <lineage>
        <taxon>Bacteria</taxon>
        <taxon>Bacillati</taxon>
        <taxon>Bacillota</taxon>
        <taxon>Bacilli</taxon>
        <taxon>Bacillales</taxon>
        <taxon>Bacillaceae</taxon>
        <taxon>Psychrobacillus</taxon>
    </lineage>
</organism>
<dbReference type="InterPro" id="IPR036527">
    <property type="entry name" value="SCP2_sterol-bd_dom_sf"/>
</dbReference>
<dbReference type="InterPro" id="IPR000182">
    <property type="entry name" value="GNAT_dom"/>
</dbReference>
<dbReference type="InterPro" id="IPR025559">
    <property type="entry name" value="Eis_dom"/>
</dbReference>
<dbReference type="Pfam" id="PF13527">
    <property type="entry name" value="Acetyltransf_9"/>
    <property type="match status" value="1"/>
</dbReference>
<proteinExistence type="predicted"/>